<accession>A0ABP2T8Y8</accession>
<gene>
    <name evidence="1" type="ORF">LEP1GSC035_1832</name>
</gene>
<name>A0ABP2T8Y8_9LEPT</name>
<evidence type="ECO:0000313" key="1">
    <source>
        <dbReference type="EMBL" id="EMN00689.1"/>
    </source>
</evidence>
<sequence length="70" mass="8314">MKTFDFLKKQRKEIGKFITETCISDEKKIVNYSNSKKYKIEITTYNDKGYLNDGSQYSHTYMNGKIFSRP</sequence>
<comment type="caution">
    <text evidence="1">The sequence shown here is derived from an EMBL/GenBank/DDBJ whole genome shotgun (WGS) entry which is preliminary data.</text>
</comment>
<dbReference type="RefSeq" id="WP_004429714.1">
    <property type="nucleotide sequence ID" value="NZ_AHMH02000080.1"/>
</dbReference>
<reference evidence="1 2" key="1">
    <citation type="submission" date="2013-01" db="EMBL/GenBank/DDBJ databases">
        <authorList>
            <person name="Harkins D.M."/>
            <person name="Durkin A.S."/>
            <person name="Brinkac L.M."/>
            <person name="Haft D.H."/>
            <person name="Selengut J.D."/>
            <person name="Sanka R."/>
            <person name="DePew J."/>
            <person name="Purushe J."/>
            <person name="Whelen A.C."/>
            <person name="Vinetz J.M."/>
            <person name="Sutton G.G."/>
            <person name="Nierman W.C."/>
            <person name="Fouts D.E."/>
        </authorList>
    </citation>
    <scope>NUCLEOTIDE SEQUENCE [LARGE SCALE GENOMIC DNA]</scope>
    <source>
        <strain evidence="1 2">2007001578</strain>
    </source>
</reference>
<proteinExistence type="predicted"/>
<dbReference type="Proteomes" id="UP000012099">
    <property type="component" value="Unassembled WGS sequence"/>
</dbReference>
<evidence type="ECO:0000313" key="2">
    <source>
        <dbReference type="Proteomes" id="UP000012099"/>
    </source>
</evidence>
<keyword evidence="2" id="KW-1185">Reference proteome</keyword>
<organism evidence="1 2">
    <name type="scientific">Leptospira noguchii str. 2007001578</name>
    <dbReference type="NCBI Taxonomy" id="1049974"/>
    <lineage>
        <taxon>Bacteria</taxon>
        <taxon>Pseudomonadati</taxon>
        <taxon>Spirochaetota</taxon>
        <taxon>Spirochaetia</taxon>
        <taxon>Leptospirales</taxon>
        <taxon>Leptospiraceae</taxon>
        <taxon>Leptospira</taxon>
    </lineage>
</organism>
<dbReference type="EMBL" id="AHMH02000080">
    <property type="protein sequence ID" value="EMN00689.1"/>
    <property type="molecule type" value="Genomic_DNA"/>
</dbReference>
<protein>
    <submittedName>
        <fullName evidence="1">Uncharacterized protein</fullName>
    </submittedName>
</protein>